<dbReference type="AlphaFoldDB" id="C4IZD5"/>
<evidence type="ECO:0000313" key="2">
    <source>
        <dbReference type="EMBL" id="ACR34285.1"/>
    </source>
</evidence>
<feature type="signal peptide" evidence="1">
    <location>
        <begin position="1"/>
        <end position="24"/>
    </location>
</feature>
<protein>
    <submittedName>
        <fullName evidence="2">Uncharacterized protein</fullName>
    </submittedName>
</protein>
<evidence type="ECO:0000256" key="1">
    <source>
        <dbReference type="SAM" id="SignalP"/>
    </source>
</evidence>
<name>C4IZD5_MAIZE</name>
<keyword evidence="1" id="KW-0732">Signal</keyword>
<feature type="chain" id="PRO_5002937441" evidence="1">
    <location>
        <begin position="25"/>
        <end position="37"/>
    </location>
</feature>
<sequence length="37" mass="4188">MPGCGLLFSCIVLYCMYCIREALAQWCGVVWCGKQNK</sequence>
<proteinExistence type="evidence at transcript level"/>
<dbReference type="EMBL" id="BT083932">
    <property type="protein sequence ID" value="ACR34285.1"/>
    <property type="molecule type" value="mRNA"/>
</dbReference>
<organism evidence="2">
    <name type="scientific">Zea mays</name>
    <name type="common">Maize</name>
    <dbReference type="NCBI Taxonomy" id="4577"/>
    <lineage>
        <taxon>Eukaryota</taxon>
        <taxon>Viridiplantae</taxon>
        <taxon>Streptophyta</taxon>
        <taxon>Embryophyta</taxon>
        <taxon>Tracheophyta</taxon>
        <taxon>Spermatophyta</taxon>
        <taxon>Magnoliopsida</taxon>
        <taxon>Liliopsida</taxon>
        <taxon>Poales</taxon>
        <taxon>Poaceae</taxon>
        <taxon>PACMAD clade</taxon>
        <taxon>Panicoideae</taxon>
        <taxon>Andropogonodae</taxon>
        <taxon>Andropogoneae</taxon>
        <taxon>Tripsacinae</taxon>
        <taxon>Zea</taxon>
    </lineage>
</organism>
<accession>C4IZD5</accession>
<reference evidence="2" key="1">
    <citation type="journal article" date="2009" name="PLoS Genet.">
        <title>Sequencing, mapping, and analysis of 27,455 maize full-length cDNAs.</title>
        <authorList>
            <person name="Soderlund C."/>
            <person name="Descour A."/>
            <person name="Kudrna D."/>
            <person name="Bomhoff M."/>
            <person name="Boyd L."/>
            <person name="Currie J."/>
            <person name="Angelova A."/>
            <person name="Collura K."/>
            <person name="Wissotski M."/>
            <person name="Ashley E."/>
            <person name="Morrow D."/>
            <person name="Fernandes J."/>
            <person name="Walbot V."/>
            <person name="Yu Y."/>
        </authorList>
    </citation>
    <scope>NUCLEOTIDE SEQUENCE</scope>
    <source>
        <strain evidence="2">B73</strain>
    </source>
</reference>